<evidence type="ECO:0000313" key="2">
    <source>
        <dbReference type="Proteomes" id="UP000789901"/>
    </source>
</evidence>
<feature type="non-terminal residue" evidence="1">
    <location>
        <position position="1"/>
    </location>
</feature>
<sequence length="62" mass="7036">AHLLATLLSKLVMKSKIAQGYMKQVNEILISIARERIKKDEEVEEEGKLNVQISQNFDAIPI</sequence>
<accession>A0ABN7XCT3</accession>
<gene>
    <name evidence="1" type="ORF">GMARGA_LOCUS41487</name>
</gene>
<comment type="caution">
    <text evidence="1">The sequence shown here is derived from an EMBL/GenBank/DDBJ whole genome shotgun (WGS) entry which is preliminary data.</text>
</comment>
<evidence type="ECO:0000313" key="1">
    <source>
        <dbReference type="EMBL" id="CAG8852666.1"/>
    </source>
</evidence>
<organism evidence="1 2">
    <name type="scientific">Gigaspora margarita</name>
    <dbReference type="NCBI Taxonomy" id="4874"/>
    <lineage>
        <taxon>Eukaryota</taxon>
        <taxon>Fungi</taxon>
        <taxon>Fungi incertae sedis</taxon>
        <taxon>Mucoromycota</taxon>
        <taxon>Glomeromycotina</taxon>
        <taxon>Glomeromycetes</taxon>
        <taxon>Diversisporales</taxon>
        <taxon>Gigasporaceae</taxon>
        <taxon>Gigaspora</taxon>
    </lineage>
</organism>
<reference evidence="1 2" key="1">
    <citation type="submission" date="2021-06" db="EMBL/GenBank/DDBJ databases">
        <authorList>
            <person name="Kallberg Y."/>
            <person name="Tangrot J."/>
            <person name="Rosling A."/>
        </authorList>
    </citation>
    <scope>NUCLEOTIDE SEQUENCE [LARGE SCALE GENOMIC DNA]</scope>
    <source>
        <strain evidence="1 2">120-4 pot B 10/14</strain>
    </source>
</reference>
<feature type="non-terminal residue" evidence="1">
    <location>
        <position position="62"/>
    </location>
</feature>
<proteinExistence type="predicted"/>
<dbReference type="Proteomes" id="UP000789901">
    <property type="component" value="Unassembled WGS sequence"/>
</dbReference>
<dbReference type="EMBL" id="CAJVQB010114869">
    <property type="protein sequence ID" value="CAG8852666.1"/>
    <property type="molecule type" value="Genomic_DNA"/>
</dbReference>
<name>A0ABN7XCT3_GIGMA</name>
<protein>
    <submittedName>
        <fullName evidence="1">22485_t:CDS:1</fullName>
    </submittedName>
</protein>
<keyword evidence="2" id="KW-1185">Reference proteome</keyword>